<comment type="caution">
    <text evidence="1">The sequence shown here is derived from an EMBL/GenBank/DDBJ whole genome shotgun (WGS) entry which is preliminary data.</text>
</comment>
<evidence type="ECO:0000313" key="1">
    <source>
        <dbReference type="EMBL" id="GIZ01162.1"/>
    </source>
</evidence>
<accession>A0AAV4Y4S4</accession>
<reference evidence="1 2" key="1">
    <citation type="submission" date="2021-06" db="EMBL/GenBank/DDBJ databases">
        <title>Caerostris extrusa draft genome.</title>
        <authorList>
            <person name="Kono N."/>
            <person name="Arakawa K."/>
        </authorList>
    </citation>
    <scope>NUCLEOTIDE SEQUENCE [LARGE SCALE GENOMIC DNA]</scope>
</reference>
<sequence length="80" mass="9388">MGVLSQLYGTPNVYWTLPCLPLRTIEPFKFPSTVGRSNSRQEFNLTMTPSPRRWNRTTLISIRYGFEARTPDHWRSSGRR</sequence>
<dbReference type="AlphaFoldDB" id="A0AAV4Y4S4"/>
<keyword evidence="2" id="KW-1185">Reference proteome</keyword>
<gene>
    <name evidence="1" type="ORF">CEXT_354361</name>
</gene>
<organism evidence="1 2">
    <name type="scientific">Caerostris extrusa</name>
    <name type="common">Bark spider</name>
    <name type="synonym">Caerostris bankana</name>
    <dbReference type="NCBI Taxonomy" id="172846"/>
    <lineage>
        <taxon>Eukaryota</taxon>
        <taxon>Metazoa</taxon>
        <taxon>Ecdysozoa</taxon>
        <taxon>Arthropoda</taxon>
        <taxon>Chelicerata</taxon>
        <taxon>Arachnida</taxon>
        <taxon>Araneae</taxon>
        <taxon>Araneomorphae</taxon>
        <taxon>Entelegynae</taxon>
        <taxon>Araneoidea</taxon>
        <taxon>Araneidae</taxon>
        <taxon>Caerostris</taxon>
    </lineage>
</organism>
<protein>
    <submittedName>
        <fullName evidence="1">Uncharacterized protein</fullName>
    </submittedName>
</protein>
<evidence type="ECO:0000313" key="2">
    <source>
        <dbReference type="Proteomes" id="UP001054945"/>
    </source>
</evidence>
<dbReference type="Proteomes" id="UP001054945">
    <property type="component" value="Unassembled WGS sequence"/>
</dbReference>
<dbReference type="EMBL" id="BPLR01001262">
    <property type="protein sequence ID" value="GIZ01162.1"/>
    <property type="molecule type" value="Genomic_DNA"/>
</dbReference>
<name>A0AAV4Y4S4_CAEEX</name>
<proteinExistence type="predicted"/>